<comment type="caution">
    <text evidence="1">The sequence shown here is derived from an EMBL/GenBank/DDBJ whole genome shotgun (WGS) entry which is preliminary data.</text>
</comment>
<dbReference type="AlphaFoldDB" id="A0A5B7K451"/>
<proteinExistence type="predicted"/>
<dbReference type="EMBL" id="VSRR010126924">
    <property type="protein sequence ID" value="MPD01384.1"/>
    <property type="molecule type" value="Genomic_DNA"/>
</dbReference>
<gene>
    <name evidence="1" type="ORF">E2C01_096907</name>
</gene>
<evidence type="ECO:0000313" key="1">
    <source>
        <dbReference type="EMBL" id="MPD01384.1"/>
    </source>
</evidence>
<reference evidence="1 2" key="1">
    <citation type="submission" date="2019-05" db="EMBL/GenBank/DDBJ databases">
        <title>Another draft genome of Portunus trituberculatus and its Hox gene families provides insights of decapod evolution.</title>
        <authorList>
            <person name="Jeong J.-H."/>
            <person name="Song I."/>
            <person name="Kim S."/>
            <person name="Choi T."/>
            <person name="Kim D."/>
            <person name="Ryu S."/>
            <person name="Kim W."/>
        </authorList>
    </citation>
    <scope>NUCLEOTIDE SEQUENCE [LARGE SCALE GENOMIC DNA]</scope>
    <source>
        <tissue evidence="1">Muscle</tissue>
    </source>
</reference>
<sequence length="66" mass="7474">MGNLNVATHSVCLALELRGKEPLLWQQSLGGPLTLSRALNHLHLPLKTGREKYVLYSKQRLPRDLK</sequence>
<organism evidence="1 2">
    <name type="scientific">Portunus trituberculatus</name>
    <name type="common">Swimming crab</name>
    <name type="synonym">Neptunus trituberculatus</name>
    <dbReference type="NCBI Taxonomy" id="210409"/>
    <lineage>
        <taxon>Eukaryota</taxon>
        <taxon>Metazoa</taxon>
        <taxon>Ecdysozoa</taxon>
        <taxon>Arthropoda</taxon>
        <taxon>Crustacea</taxon>
        <taxon>Multicrustacea</taxon>
        <taxon>Malacostraca</taxon>
        <taxon>Eumalacostraca</taxon>
        <taxon>Eucarida</taxon>
        <taxon>Decapoda</taxon>
        <taxon>Pleocyemata</taxon>
        <taxon>Brachyura</taxon>
        <taxon>Eubrachyura</taxon>
        <taxon>Portunoidea</taxon>
        <taxon>Portunidae</taxon>
        <taxon>Portuninae</taxon>
        <taxon>Portunus</taxon>
    </lineage>
</organism>
<keyword evidence="2" id="KW-1185">Reference proteome</keyword>
<accession>A0A5B7K451</accession>
<evidence type="ECO:0000313" key="2">
    <source>
        <dbReference type="Proteomes" id="UP000324222"/>
    </source>
</evidence>
<protein>
    <submittedName>
        <fullName evidence="1">Uncharacterized protein</fullName>
    </submittedName>
</protein>
<name>A0A5B7K451_PORTR</name>
<dbReference type="Proteomes" id="UP000324222">
    <property type="component" value="Unassembled WGS sequence"/>
</dbReference>